<dbReference type="GO" id="GO:0008410">
    <property type="term" value="F:CoA-transferase activity"/>
    <property type="evidence" value="ECO:0007669"/>
    <property type="project" value="TreeGrafter"/>
</dbReference>
<reference evidence="2 3" key="1">
    <citation type="submission" date="2020-04" db="EMBL/GenBank/DDBJ databases">
        <title>Gordonia sp. nov. TBRC 11910.</title>
        <authorList>
            <person name="Suriyachadkun C."/>
        </authorList>
    </citation>
    <scope>NUCLEOTIDE SEQUENCE [LARGE SCALE GENOMIC DNA]</scope>
    <source>
        <strain evidence="2 3">TBRC 11910</strain>
    </source>
</reference>
<dbReference type="Gene3D" id="3.30.1540.10">
    <property type="entry name" value="formyl-coa transferase, domain 3"/>
    <property type="match status" value="1"/>
</dbReference>
<gene>
    <name evidence="2" type="ORF">HH308_18560</name>
</gene>
<dbReference type="Gene3D" id="3.40.50.10540">
    <property type="entry name" value="Crotonobetainyl-coa:carnitine coa-transferase, domain 1"/>
    <property type="match status" value="1"/>
</dbReference>
<dbReference type="RefSeq" id="WP_170195729.1">
    <property type="nucleotide sequence ID" value="NZ_JABBNB010000021.1"/>
</dbReference>
<evidence type="ECO:0000313" key="3">
    <source>
        <dbReference type="Proteomes" id="UP000550729"/>
    </source>
</evidence>
<dbReference type="InterPro" id="IPR003673">
    <property type="entry name" value="CoA-Trfase_fam_III"/>
</dbReference>
<evidence type="ECO:0000256" key="1">
    <source>
        <dbReference type="ARBA" id="ARBA00022679"/>
    </source>
</evidence>
<dbReference type="EMBL" id="JABBNB010000021">
    <property type="protein sequence ID" value="NMO03220.1"/>
    <property type="molecule type" value="Genomic_DNA"/>
</dbReference>
<proteinExistence type="predicted"/>
<sequence length="404" mass="44420">MAGPLDGIRVIDLTSNVMGPFASLQLADMGADVWKVEAPGGDAIRTVGPYRHRGMSSNFLHLNRNKRSIALDLKHPDGQAAVRRMIESADVVMHSSRPKAMARLGLSYADVAELNPRIIYCGAYGFGQDGPYADRPAYDDLIQAATGMTVLQSRRSGPPQNVATPIADRVVGLAAAMAVLAALVERDRSGVGQEVQVPMYETFAQLVMGDHLGGLSFEPQLGDWGYARSLDSGRRPYRTSDDGYVAVNMYIDKHWHAFFEVSGHPEMITDPRYADVHARIENQSDLYDFLGRTFETKPAAEWMKLLVDADIPAIEMNTPATLVTDPHMAAVDFFAQEQHPTEGLIRTIGIPQRFSRTEPALRRHTPRLGEQSVELLTEAGYTADEITELVNRGVAIVADDQEES</sequence>
<dbReference type="Pfam" id="PF02515">
    <property type="entry name" value="CoA_transf_3"/>
    <property type="match status" value="1"/>
</dbReference>
<keyword evidence="3" id="KW-1185">Reference proteome</keyword>
<protein>
    <submittedName>
        <fullName evidence="2">CoA transferase</fullName>
    </submittedName>
</protein>
<dbReference type="AlphaFoldDB" id="A0A848KX63"/>
<evidence type="ECO:0000313" key="2">
    <source>
        <dbReference type="EMBL" id="NMO03220.1"/>
    </source>
</evidence>
<name>A0A848KX63_9ACTN</name>
<organism evidence="2 3">
    <name type="scientific">Gordonia asplenii</name>
    <dbReference type="NCBI Taxonomy" id="2725283"/>
    <lineage>
        <taxon>Bacteria</taxon>
        <taxon>Bacillati</taxon>
        <taxon>Actinomycetota</taxon>
        <taxon>Actinomycetes</taxon>
        <taxon>Mycobacteriales</taxon>
        <taxon>Gordoniaceae</taxon>
        <taxon>Gordonia</taxon>
    </lineage>
</organism>
<dbReference type="PANTHER" id="PTHR48207:SF4">
    <property type="entry name" value="BLL6097 PROTEIN"/>
    <property type="match status" value="1"/>
</dbReference>
<dbReference type="PANTHER" id="PTHR48207">
    <property type="entry name" value="SUCCINATE--HYDROXYMETHYLGLUTARATE COA-TRANSFERASE"/>
    <property type="match status" value="1"/>
</dbReference>
<dbReference type="SUPFAM" id="SSF89796">
    <property type="entry name" value="CoA-transferase family III (CaiB/BaiF)"/>
    <property type="match status" value="1"/>
</dbReference>
<accession>A0A848KX63</accession>
<dbReference type="InterPro" id="IPR050483">
    <property type="entry name" value="CoA-transferase_III_domain"/>
</dbReference>
<keyword evidence="1 2" id="KW-0808">Transferase</keyword>
<dbReference type="InterPro" id="IPR023606">
    <property type="entry name" value="CoA-Trfase_III_dom_1_sf"/>
</dbReference>
<comment type="caution">
    <text evidence="2">The sequence shown here is derived from an EMBL/GenBank/DDBJ whole genome shotgun (WGS) entry which is preliminary data.</text>
</comment>
<dbReference type="InterPro" id="IPR044855">
    <property type="entry name" value="CoA-Trfase_III_dom3_sf"/>
</dbReference>
<dbReference type="Proteomes" id="UP000550729">
    <property type="component" value="Unassembled WGS sequence"/>
</dbReference>